<feature type="region of interest" description="Disordered" evidence="7">
    <location>
        <begin position="1"/>
        <end position="46"/>
    </location>
</feature>
<proteinExistence type="predicted"/>
<feature type="region of interest" description="Disordered" evidence="7">
    <location>
        <begin position="1040"/>
        <end position="1083"/>
    </location>
</feature>
<dbReference type="SUPFAM" id="SSF57850">
    <property type="entry name" value="RING/U-box"/>
    <property type="match status" value="1"/>
</dbReference>
<keyword evidence="2" id="KW-0479">Metal-binding</keyword>
<evidence type="ECO:0000256" key="1">
    <source>
        <dbReference type="ARBA" id="ARBA00022679"/>
    </source>
</evidence>
<keyword evidence="1" id="KW-0808">Transferase</keyword>
<reference evidence="9" key="1">
    <citation type="submission" date="2023-10" db="EMBL/GenBank/DDBJ databases">
        <authorList>
            <person name="Chen Y."/>
            <person name="Shah S."/>
            <person name="Dougan E. K."/>
            <person name="Thang M."/>
            <person name="Chan C."/>
        </authorList>
    </citation>
    <scope>NUCLEOTIDE SEQUENCE [LARGE SCALE GENOMIC DNA]</scope>
</reference>
<dbReference type="InterPro" id="IPR036770">
    <property type="entry name" value="Ankyrin_rpt-contain_sf"/>
</dbReference>
<feature type="region of interest" description="Disordered" evidence="7">
    <location>
        <begin position="763"/>
        <end position="815"/>
    </location>
</feature>
<evidence type="ECO:0000256" key="6">
    <source>
        <dbReference type="ARBA" id="ARBA00022833"/>
    </source>
</evidence>
<feature type="region of interest" description="Disordered" evidence="7">
    <location>
        <begin position="1351"/>
        <end position="1374"/>
    </location>
</feature>
<feature type="compositionally biased region" description="Basic and acidic residues" evidence="7">
    <location>
        <begin position="1605"/>
        <end position="1614"/>
    </location>
</feature>
<dbReference type="Proteomes" id="UP001189429">
    <property type="component" value="Unassembled WGS sequence"/>
</dbReference>
<dbReference type="InterPro" id="IPR002110">
    <property type="entry name" value="Ankyrin_rpt"/>
</dbReference>
<dbReference type="SMART" id="SM00248">
    <property type="entry name" value="ANK"/>
    <property type="match status" value="3"/>
</dbReference>
<feature type="compositionally biased region" description="Low complexity" evidence="7">
    <location>
        <begin position="22"/>
        <end position="39"/>
    </location>
</feature>
<feature type="compositionally biased region" description="Pro residues" evidence="7">
    <location>
        <begin position="775"/>
        <end position="789"/>
    </location>
</feature>
<feature type="compositionally biased region" description="Acidic residues" evidence="7">
    <location>
        <begin position="1053"/>
        <end position="1062"/>
    </location>
</feature>
<evidence type="ECO:0000256" key="2">
    <source>
        <dbReference type="ARBA" id="ARBA00022723"/>
    </source>
</evidence>
<evidence type="ECO:0000256" key="4">
    <source>
        <dbReference type="ARBA" id="ARBA00022771"/>
    </source>
</evidence>
<dbReference type="Gene3D" id="3.30.60.90">
    <property type="match status" value="1"/>
</dbReference>
<dbReference type="EMBL" id="CAUYUJ010021800">
    <property type="protein sequence ID" value="CAK0907074.1"/>
    <property type="molecule type" value="Genomic_DNA"/>
</dbReference>
<keyword evidence="6" id="KW-0862">Zinc</keyword>
<comment type="caution">
    <text evidence="9">The sequence shown here is derived from an EMBL/GenBank/DDBJ whole genome shotgun (WGS) entry which is preliminary data.</text>
</comment>
<keyword evidence="4" id="KW-0863">Zinc-finger</keyword>
<feature type="region of interest" description="Disordered" evidence="7">
    <location>
        <begin position="1573"/>
        <end position="1614"/>
    </location>
</feature>
<keyword evidence="10" id="KW-1185">Reference proteome</keyword>
<feature type="domain" description="RING-type" evidence="8">
    <location>
        <begin position="71"/>
        <end position="414"/>
    </location>
</feature>
<dbReference type="InterPro" id="IPR031127">
    <property type="entry name" value="E3_UB_ligase_RBR"/>
</dbReference>
<name>A0ABN9Y8C6_9DINO</name>
<feature type="region of interest" description="Disordered" evidence="7">
    <location>
        <begin position="388"/>
        <end position="421"/>
    </location>
</feature>
<evidence type="ECO:0000313" key="9">
    <source>
        <dbReference type="EMBL" id="CAK0907074.1"/>
    </source>
</evidence>
<keyword evidence="3" id="KW-0677">Repeat</keyword>
<evidence type="ECO:0000256" key="5">
    <source>
        <dbReference type="ARBA" id="ARBA00022786"/>
    </source>
</evidence>
<feature type="compositionally biased region" description="Acidic residues" evidence="7">
    <location>
        <begin position="1356"/>
        <end position="1365"/>
    </location>
</feature>
<organism evidence="9 10">
    <name type="scientific">Prorocentrum cordatum</name>
    <dbReference type="NCBI Taxonomy" id="2364126"/>
    <lineage>
        <taxon>Eukaryota</taxon>
        <taxon>Sar</taxon>
        <taxon>Alveolata</taxon>
        <taxon>Dinophyceae</taxon>
        <taxon>Prorocentrales</taxon>
        <taxon>Prorocentraceae</taxon>
        <taxon>Prorocentrum</taxon>
    </lineage>
</organism>
<dbReference type="Gene3D" id="1.20.120.1750">
    <property type="match status" value="1"/>
</dbReference>
<feature type="compositionally biased region" description="Basic and acidic residues" evidence="7">
    <location>
        <begin position="1"/>
        <end position="12"/>
    </location>
</feature>
<evidence type="ECO:0000313" key="10">
    <source>
        <dbReference type="Proteomes" id="UP001189429"/>
    </source>
</evidence>
<keyword evidence="5" id="KW-0833">Ubl conjugation pathway</keyword>
<protein>
    <recommendedName>
        <fullName evidence="8">RING-type domain-containing protein</fullName>
    </recommendedName>
</protein>
<dbReference type="PROSITE" id="PS51873">
    <property type="entry name" value="TRIAD"/>
    <property type="match status" value="1"/>
</dbReference>
<dbReference type="InterPro" id="IPR044066">
    <property type="entry name" value="TRIAD_supradom"/>
</dbReference>
<gene>
    <name evidence="9" type="ORF">PCOR1329_LOCUS82206</name>
</gene>
<dbReference type="InterPro" id="IPR043145">
    <property type="entry name" value="Znf_ZZ_sf"/>
</dbReference>
<sequence length="1614" mass="172908">MQQGVARERPGDQRPAWQQHITPTTSRAPADPSASPAAPGHLQEPAGAPVDQTCPLALLGRSRHGGAGAAADGECRVCFEVRPLPRICAECPEGAGVCAECLRRYFTGAVQDALYAMPMIRCPLCSGRVCTAAWAPFVDPPTSEKYLSNANALLSLRCPDCDETASFFSPGLGKAGPTAHAAGGDLGRARQRAAVLRADLQREELWCDLLSARSAALRRCGRRSSEAAASSCGTGAGADADSRAWAAASRLVDAWQRFEAAQASADDFVAVLHTSWPPGRGANPPRGLRCAARRRVPLCIEDPERRLALQLAWLRRYPKVRTPCCRARVCFKCKVRGWHRHLSCEERQRREAWRDAQFCPNCNVPTTRSDGCNHIRCVCGKEWTWQESEGHDGSDGPESTAHSDAMGSEGTHDDDLNSATGRTRTSIELAALGRGAKGGDGAASSRVLAALVGAPRPRPALAPPRRVARHFGSLGAPGGGLLPGPEDGASERGSGSDEEAVPRAAFCPLGHALEPWGSAAGPMGWSCDGCGERVRLPPAGAAGRLPKRFRCPACDYDLCARCLLRQRGVPGGRERGAGTTVSVLSLLQGGGWTGALQLRFEVVGLELAAVLRMAGPPSGSQGGASGSSDHAAVFSSMSYRNDRDGTQVNSVGPDSCKAWQQGPWNESAVHVHMIFEHFPPLSDCSEIWFRFGPESAGVAEVNLDKWRMLNLERAAATSRFGPAVASTPTDPLPAMDSLGAGHAMAGALHPSGHVAPVSEGIASPPFGSWQEGMPGYPPRGPSSPPPPPGELSRAAEGVQTPTPPWQGDGGAQMPWSHGRAMAVQGHGLRAASATRALGEVEADFPPGPMPTPLPDLSDRLLRPNWLRGNLPWRARAEAPSASQQLPLHLAVRSGNPASAAALLDAGAAPTEGVFKELARLADSGKKRSLEEHLRPYVDASATNLARLPLWVQITFGQECSDIPALSLDVNVSHLALSALRRLPQGPARHAHENALRERLGDEWFEVLSAEAATEELRVELRDAVQRRRSPDEQLAEELLAMGADPHARGRTENDDDEDDDDSTIDRDFGEHSDEESVGDSHDHDCRSLYWCPPVRDRQLSCAELIVLHPSYEGPLVSRLLCCSDSLPSSSTASSASAVAAKARRRGRLLVSAVHSCNAKAAGLLLRSWADGRLPPAAWRALFGVVREAPRRRLEAEFCEFVAARGLDEAEVPLWALIQLGAALERERGASAQDALRDALVSEACSKIEALLAVADAASSADDDENLSPPRATRSGSIPGDVFAALHRCSGTEARGRFEGLLEKCISGKQIKRRLARAATNELLLELRRALNEKRDPDMQLAEQLMRAGANPRLHEAEEDSSEGELDPWLSHGGDDGPPRSSLQLIALNKHAQPAVIERAVAAAIEMRADPNAHHQGERPLGLAVAARNIAAARALLRGGAELTKQAVIPLRRVCNLEQRKAFEELLMSHWKQTLTLQEVGLWAAVQCGFQAVAAKTIADHSVAIDFHVFIALRRCRAPTARSMIEDALRKNLGNAYDHMRAEAAGYELNMHLREAMEEDMDPDEELVAELLEMGADPHARGVEPDSDMGSMSDIPETLGDDTGDSDSHSDSHLS</sequence>
<evidence type="ECO:0000256" key="3">
    <source>
        <dbReference type="ARBA" id="ARBA00022737"/>
    </source>
</evidence>
<dbReference type="Gene3D" id="1.25.40.20">
    <property type="entry name" value="Ankyrin repeat-containing domain"/>
    <property type="match status" value="1"/>
</dbReference>
<evidence type="ECO:0000256" key="7">
    <source>
        <dbReference type="SAM" id="MobiDB-lite"/>
    </source>
</evidence>
<feature type="region of interest" description="Disordered" evidence="7">
    <location>
        <begin position="473"/>
        <end position="500"/>
    </location>
</feature>
<dbReference type="PANTHER" id="PTHR11685">
    <property type="entry name" value="RBR FAMILY RING FINGER AND IBR DOMAIN-CONTAINING"/>
    <property type="match status" value="1"/>
</dbReference>
<accession>A0ABN9Y8C6</accession>
<evidence type="ECO:0000259" key="8">
    <source>
        <dbReference type="PROSITE" id="PS51873"/>
    </source>
</evidence>